<dbReference type="Proteomes" id="UP000694941">
    <property type="component" value="Unplaced"/>
</dbReference>
<feature type="signal peptide" evidence="2">
    <location>
        <begin position="1"/>
        <end position="18"/>
    </location>
</feature>
<accession>A0ABM1SCV1</accession>
<dbReference type="RefSeq" id="XP_022241456.1">
    <property type="nucleotide sequence ID" value="XM_022385748.1"/>
</dbReference>
<dbReference type="PANTHER" id="PTHR33964:SF1">
    <property type="entry name" value="RE45066P"/>
    <property type="match status" value="1"/>
</dbReference>
<feature type="chain" id="PRO_5045081259" evidence="2">
    <location>
        <begin position="19"/>
        <end position="480"/>
    </location>
</feature>
<organism evidence="3 4">
    <name type="scientific">Limulus polyphemus</name>
    <name type="common">Atlantic horseshoe crab</name>
    <dbReference type="NCBI Taxonomy" id="6850"/>
    <lineage>
        <taxon>Eukaryota</taxon>
        <taxon>Metazoa</taxon>
        <taxon>Ecdysozoa</taxon>
        <taxon>Arthropoda</taxon>
        <taxon>Chelicerata</taxon>
        <taxon>Merostomata</taxon>
        <taxon>Xiphosura</taxon>
        <taxon>Limulidae</taxon>
        <taxon>Limulus</taxon>
    </lineage>
</organism>
<evidence type="ECO:0000313" key="3">
    <source>
        <dbReference type="Proteomes" id="UP000694941"/>
    </source>
</evidence>
<reference evidence="4" key="1">
    <citation type="submission" date="2025-08" db="UniProtKB">
        <authorList>
            <consortium name="RefSeq"/>
        </authorList>
    </citation>
    <scope>IDENTIFICATION</scope>
    <source>
        <tissue evidence="4">Muscle</tissue>
    </source>
</reference>
<proteinExistence type="predicted"/>
<feature type="compositionally biased region" description="Polar residues" evidence="1">
    <location>
        <begin position="336"/>
        <end position="348"/>
    </location>
</feature>
<evidence type="ECO:0000256" key="2">
    <source>
        <dbReference type="SAM" id="SignalP"/>
    </source>
</evidence>
<evidence type="ECO:0000256" key="1">
    <source>
        <dbReference type="SAM" id="MobiDB-lite"/>
    </source>
</evidence>
<sequence>MAFLVVLGLLSIMVICSGAASRLHDECSTDHLETCKATVLQYRDVNEATLSQLDIMKLCKKLRNNMNCIFNYSKICLEPNQRHQLSDLIIQTRNDIHYICEGEDSVDEYWAGGGCYGRKNIKKCSEDFAKKSVDKKSNSEANCGHYLAYENCVKNIVLHCKPKAHLYLSSYLIDDAQKLSWTCSDMYHKTKDLPKTESLSDQRDVEEVSHVIKGVQCISKLKGEYDICREEFNKKISNDETYSSTIKIQNCCAFIEYDECVSTLAKNRCDKTGQSIAKSIIVQAKLLTGDSCNKYEDKKVCSALTRVNISDQGRNPSEASVGSSVSSKSRNSIKSTQRLPTTEVGNTRIMSLSKRSSKSAYCLVKMQGDIKICREAFEKAIENKKEGKGEETPAPPSTKEHCCAFHKFVNCVHSSANYRCDKLGEQHAEAFIENIKITTQGFCDGYGEGHFCSASDKDSVPVLLLILSVLWLISPWKQIF</sequence>
<protein>
    <submittedName>
        <fullName evidence="4">Uncharacterized protein LOC106459290 isoform X1</fullName>
    </submittedName>
</protein>
<evidence type="ECO:0000313" key="4">
    <source>
        <dbReference type="RefSeq" id="XP_022241456.1"/>
    </source>
</evidence>
<feature type="region of interest" description="Disordered" evidence="1">
    <location>
        <begin position="312"/>
        <end position="348"/>
    </location>
</feature>
<dbReference type="PANTHER" id="PTHR33964">
    <property type="entry name" value="RE45066P-RELATED"/>
    <property type="match status" value="1"/>
</dbReference>
<dbReference type="GeneID" id="106459290"/>
<feature type="compositionally biased region" description="Low complexity" evidence="1">
    <location>
        <begin position="317"/>
        <end position="335"/>
    </location>
</feature>
<name>A0ABM1SCV1_LIMPO</name>
<keyword evidence="2" id="KW-0732">Signal</keyword>
<keyword evidence="3" id="KW-1185">Reference proteome</keyword>
<gene>
    <name evidence="4" type="primary">LOC106459290</name>
</gene>